<sequence>MRTPVVVVTGQSDSEDIAGVLLCGPGTALVEHRFDGHVVHRTTTLVQRGVKLTADSVLELAHGCVSCTVRNDLLEHLRHLHRRSDVTRIAVRLGPWMEPEPVCFAITHSPTARDVSVAAVVTSVDTSTWLASALGEDELDDGRTVAQVVVSQAEFADVLVLTQPHPETLAVCRRLAPKARITVGTGRLDMAMGYLEPDARRGRGDSPHGPLLAGQPPLDVAGPVRILEFGSRRPFHPDRLHSAVDLLLDGVVRSRGRLWLASQPDRVMWLESAGGGLRVSQAGKWLAAMTSREVAYVDPERRAIADLLWEYRYGDRHTSLTVLVCGADPEEIREGLQGALLTDDEMDRPGEWRSFRDPFGEWHADPCDDGVRTGQSDVENLGREG</sequence>
<dbReference type="PANTHER" id="PTHR43603:SF1">
    <property type="entry name" value="ZINC-REGULATED GTPASE METALLOPROTEIN ACTIVATOR 1"/>
    <property type="match status" value="1"/>
</dbReference>
<dbReference type="InterPro" id="IPR051927">
    <property type="entry name" value="Zn_Chap_cDPG_Synth"/>
</dbReference>
<dbReference type="RefSeq" id="WP_163886611.1">
    <property type="nucleotide sequence ID" value="NZ_BLLB01000002.1"/>
</dbReference>
<proteinExistence type="predicted"/>
<evidence type="ECO:0000256" key="1">
    <source>
        <dbReference type="SAM" id="MobiDB-lite"/>
    </source>
</evidence>
<dbReference type="AlphaFoldDB" id="A0A7I9ZG20"/>
<dbReference type="SMART" id="SM00833">
    <property type="entry name" value="CobW_C"/>
    <property type="match status" value="1"/>
</dbReference>
<evidence type="ECO:0000313" key="4">
    <source>
        <dbReference type="Proteomes" id="UP000465304"/>
    </source>
</evidence>
<dbReference type="InterPro" id="IPR011629">
    <property type="entry name" value="CobW-like_C"/>
</dbReference>
<dbReference type="NCBIfam" id="NF047431">
    <property type="entry name" value="hiber_recruit"/>
    <property type="match status" value="1"/>
</dbReference>
<dbReference type="Pfam" id="PF07683">
    <property type="entry name" value="CobW_C"/>
    <property type="match status" value="1"/>
</dbReference>
<feature type="region of interest" description="Disordered" evidence="1">
    <location>
        <begin position="364"/>
        <end position="385"/>
    </location>
</feature>
<protein>
    <recommendedName>
        <fullName evidence="2">CobW C-terminal domain-containing protein</fullName>
    </recommendedName>
</protein>
<organism evidence="3 4">
    <name type="scientific">Mycolicibacterium hippocampi</name>
    <dbReference type="NCBI Taxonomy" id="659824"/>
    <lineage>
        <taxon>Bacteria</taxon>
        <taxon>Bacillati</taxon>
        <taxon>Actinomycetota</taxon>
        <taxon>Actinomycetes</taxon>
        <taxon>Mycobacteriales</taxon>
        <taxon>Mycobacteriaceae</taxon>
        <taxon>Mycolicibacterium</taxon>
    </lineage>
</organism>
<feature type="domain" description="CobW C-terminal" evidence="2">
    <location>
        <begin position="224"/>
        <end position="340"/>
    </location>
</feature>
<accession>A0A7I9ZG20</accession>
<gene>
    <name evidence="3" type="ORF">MHIP_03670</name>
</gene>
<dbReference type="InterPro" id="IPR003495">
    <property type="entry name" value="CobW/HypB/UreG_nucleotide-bd"/>
</dbReference>
<reference evidence="3 4" key="1">
    <citation type="journal article" date="2019" name="Emerg. Microbes Infect.">
        <title>Comprehensive subspecies identification of 175 nontuberculous mycobacteria species based on 7547 genomic profiles.</title>
        <authorList>
            <person name="Matsumoto Y."/>
            <person name="Kinjo T."/>
            <person name="Motooka D."/>
            <person name="Nabeya D."/>
            <person name="Jung N."/>
            <person name="Uechi K."/>
            <person name="Horii T."/>
            <person name="Iida T."/>
            <person name="Fujita J."/>
            <person name="Nakamura S."/>
        </authorList>
    </citation>
    <scope>NUCLEOTIDE SEQUENCE [LARGE SCALE GENOMIC DNA]</scope>
    <source>
        <strain evidence="3 4">JCM 30996</strain>
    </source>
</reference>
<dbReference type="SUPFAM" id="SSF90002">
    <property type="entry name" value="Hypothetical protein YjiA, C-terminal domain"/>
    <property type="match status" value="1"/>
</dbReference>
<dbReference type="Gene3D" id="3.40.50.300">
    <property type="entry name" value="P-loop containing nucleotide triphosphate hydrolases"/>
    <property type="match status" value="1"/>
</dbReference>
<name>A0A7I9ZG20_9MYCO</name>
<dbReference type="Pfam" id="PF02492">
    <property type="entry name" value="cobW"/>
    <property type="match status" value="1"/>
</dbReference>
<comment type="caution">
    <text evidence="3">The sequence shown here is derived from an EMBL/GenBank/DDBJ whole genome shotgun (WGS) entry which is preliminary data.</text>
</comment>
<dbReference type="InterPro" id="IPR027417">
    <property type="entry name" value="P-loop_NTPase"/>
</dbReference>
<dbReference type="EMBL" id="BLLB01000002">
    <property type="protein sequence ID" value="GFG99883.1"/>
    <property type="molecule type" value="Genomic_DNA"/>
</dbReference>
<dbReference type="Proteomes" id="UP000465304">
    <property type="component" value="Unassembled WGS sequence"/>
</dbReference>
<evidence type="ECO:0000313" key="3">
    <source>
        <dbReference type="EMBL" id="GFG99883.1"/>
    </source>
</evidence>
<evidence type="ECO:0000259" key="2">
    <source>
        <dbReference type="SMART" id="SM00833"/>
    </source>
</evidence>
<dbReference type="PANTHER" id="PTHR43603">
    <property type="entry name" value="COBW DOMAIN-CONTAINING PROTEIN DDB_G0274527"/>
    <property type="match status" value="1"/>
</dbReference>
<keyword evidence="4" id="KW-1185">Reference proteome</keyword>